<dbReference type="Proteomes" id="UP001187471">
    <property type="component" value="Unassembled WGS sequence"/>
</dbReference>
<dbReference type="NCBIfam" id="TIGR00614">
    <property type="entry name" value="recQ_fam"/>
    <property type="match status" value="1"/>
</dbReference>
<dbReference type="FunFam" id="3.40.50.300:FF:001389">
    <property type="entry name" value="ATP-dependent DNA helicase RecQ"/>
    <property type="match status" value="1"/>
</dbReference>
<dbReference type="GO" id="GO:0005694">
    <property type="term" value="C:chromosome"/>
    <property type="evidence" value="ECO:0007669"/>
    <property type="project" value="TreeGrafter"/>
</dbReference>
<comment type="similarity">
    <text evidence="1 7">Belongs to the helicase family. RecQ subfamily.</text>
</comment>
<keyword evidence="4 7" id="KW-0347">Helicase</keyword>
<dbReference type="InterPro" id="IPR001650">
    <property type="entry name" value="Helicase_C-like"/>
</dbReference>
<dbReference type="PANTHER" id="PTHR13710:SF155">
    <property type="entry name" value="ATP-DEPENDENT DNA HELICASE Q-LIKE 3"/>
    <property type="match status" value="1"/>
</dbReference>
<evidence type="ECO:0000256" key="8">
    <source>
        <dbReference type="SAM" id="MobiDB-lite"/>
    </source>
</evidence>
<dbReference type="CDD" id="cd18794">
    <property type="entry name" value="SF2_C_RecQ"/>
    <property type="match status" value="1"/>
</dbReference>
<evidence type="ECO:0000256" key="7">
    <source>
        <dbReference type="RuleBase" id="RU364117"/>
    </source>
</evidence>
<keyword evidence="3 7" id="KW-0378">Hydrolase</keyword>
<dbReference type="PROSITE" id="PS51192">
    <property type="entry name" value="HELICASE_ATP_BIND_1"/>
    <property type="match status" value="1"/>
</dbReference>
<feature type="region of interest" description="Disordered" evidence="8">
    <location>
        <begin position="688"/>
        <end position="711"/>
    </location>
</feature>
<dbReference type="PANTHER" id="PTHR13710">
    <property type="entry name" value="DNA HELICASE RECQ FAMILY MEMBER"/>
    <property type="match status" value="1"/>
</dbReference>
<name>A0AA88RJA1_9ASTE</name>
<gene>
    <name evidence="11" type="ORF">RJ640_009149</name>
</gene>
<comment type="catalytic activity">
    <reaction evidence="6 7">
        <text>Couples ATP hydrolysis with the unwinding of duplex DNA by translocating in the 3'-5' direction.</text>
        <dbReference type="EC" id="5.6.2.4"/>
    </reaction>
</comment>
<dbReference type="FunFam" id="3.40.50.300:FF:002061">
    <property type="entry name" value="RecQ family DNA helicase"/>
    <property type="match status" value="1"/>
</dbReference>
<evidence type="ECO:0000256" key="5">
    <source>
        <dbReference type="ARBA" id="ARBA00022840"/>
    </source>
</evidence>
<accession>A0AA88RJA1</accession>
<evidence type="ECO:0000256" key="4">
    <source>
        <dbReference type="ARBA" id="ARBA00022806"/>
    </source>
</evidence>
<feature type="region of interest" description="Disordered" evidence="8">
    <location>
        <begin position="631"/>
        <end position="667"/>
    </location>
</feature>
<evidence type="ECO:0000256" key="3">
    <source>
        <dbReference type="ARBA" id="ARBA00022801"/>
    </source>
</evidence>
<keyword evidence="5 7" id="KW-0067">ATP-binding</keyword>
<feature type="domain" description="Helicase C-terminal" evidence="10">
    <location>
        <begin position="238"/>
        <end position="385"/>
    </location>
</feature>
<keyword evidence="7" id="KW-0539">Nucleus</keyword>
<comment type="subcellular location">
    <subcellularLocation>
        <location evidence="7">Nucleus</location>
    </subcellularLocation>
</comment>
<evidence type="ECO:0000259" key="10">
    <source>
        <dbReference type="PROSITE" id="PS51194"/>
    </source>
</evidence>
<dbReference type="GO" id="GO:0009378">
    <property type="term" value="F:four-way junction helicase activity"/>
    <property type="evidence" value="ECO:0007669"/>
    <property type="project" value="TreeGrafter"/>
</dbReference>
<evidence type="ECO:0000256" key="2">
    <source>
        <dbReference type="ARBA" id="ARBA00022741"/>
    </source>
</evidence>
<dbReference type="EMBL" id="JAVXUO010002183">
    <property type="protein sequence ID" value="KAK2975520.1"/>
    <property type="molecule type" value="Genomic_DNA"/>
</dbReference>
<proteinExistence type="inferred from homology"/>
<evidence type="ECO:0000313" key="12">
    <source>
        <dbReference type="Proteomes" id="UP001187471"/>
    </source>
</evidence>
<dbReference type="InterPro" id="IPR014001">
    <property type="entry name" value="Helicase_ATP-bd"/>
</dbReference>
<dbReference type="Pfam" id="PF00270">
    <property type="entry name" value="DEAD"/>
    <property type="match status" value="1"/>
</dbReference>
<feature type="compositionally biased region" description="Basic and acidic residues" evidence="8">
    <location>
        <begin position="652"/>
        <end position="661"/>
    </location>
</feature>
<comment type="catalytic activity">
    <reaction evidence="7">
        <text>ATP + H2O = ADP + phosphate + H(+)</text>
        <dbReference type="Rhea" id="RHEA:13065"/>
        <dbReference type="ChEBI" id="CHEBI:15377"/>
        <dbReference type="ChEBI" id="CHEBI:15378"/>
        <dbReference type="ChEBI" id="CHEBI:30616"/>
        <dbReference type="ChEBI" id="CHEBI:43474"/>
        <dbReference type="ChEBI" id="CHEBI:456216"/>
    </reaction>
</comment>
<dbReference type="SMART" id="SM00490">
    <property type="entry name" value="HELICc"/>
    <property type="match status" value="1"/>
</dbReference>
<dbReference type="GO" id="GO:0005524">
    <property type="term" value="F:ATP binding"/>
    <property type="evidence" value="ECO:0007669"/>
    <property type="project" value="UniProtKB-KW"/>
</dbReference>
<dbReference type="InterPro" id="IPR004589">
    <property type="entry name" value="DNA_helicase_ATP-dep_RecQ"/>
</dbReference>
<evidence type="ECO:0000313" key="11">
    <source>
        <dbReference type="EMBL" id="KAK2975520.1"/>
    </source>
</evidence>
<dbReference type="GO" id="GO:0003676">
    <property type="term" value="F:nucleic acid binding"/>
    <property type="evidence" value="ECO:0007669"/>
    <property type="project" value="InterPro"/>
</dbReference>
<feature type="domain" description="Helicase ATP-binding" evidence="9">
    <location>
        <begin position="45"/>
        <end position="211"/>
    </location>
</feature>
<dbReference type="InterPro" id="IPR011545">
    <property type="entry name" value="DEAD/DEAH_box_helicase_dom"/>
</dbReference>
<dbReference type="Pfam" id="PF00271">
    <property type="entry name" value="Helicase_C"/>
    <property type="match status" value="1"/>
</dbReference>
<organism evidence="11 12">
    <name type="scientific">Escallonia rubra</name>
    <dbReference type="NCBI Taxonomy" id="112253"/>
    <lineage>
        <taxon>Eukaryota</taxon>
        <taxon>Viridiplantae</taxon>
        <taxon>Streptophyta</taxon>
        <taxon>Embryophyta</taxon>
        <taxon>Tracheophyta</taxon>
        <taxon>Spermatophyta</taxon>
        <taxon>Magnoliopsida</taxon>
        <taxon>eudicotyledons</taxon>
        <taxon>Gunneridae</taxon>
        <taxon>Pentapetalae</taxon>
        <taxon>asterids</taxon>
        <taxon>campanulids</taxon>
        <taxon>Escalloniales</taxon>
        <taxon>Escalloniaceae</taxon>
        <taxon>Escallonia</taxon>
    </lineage>
</organism>
<dbReference type="EC" id="5.6.2.4" evidence="7"/>
<evidence type="ECO:0000256" key="1">
    <source>
        <dbReference type="ARBA" id="ARBA00005446"/>
    </source>
</evidence>
<dbReference type="GO" id="GO:0005737">
    <property type="term" value="C:cytoplasm"/>
    <property type="evidence" value="ECO:0007669"/>
    <property type="project" value="TreeGrafter"/>
</dbReference>
<dbReference type="GO" id="GO:0005634">
    <property type="term" value="C:nucleus"/>
    <property type="evidence" value="ECO:0007669"/>
    <property type="project" value="UniProtKB-SubCell"/>
</dbReference>
<dbReference type="InterPro" id="IPR032284">
    <property type="entry name" value="RecQ_Zn-bd"/>
</dbReference>
<dbReference type="GO" id="GO:0043138">
    <property type="term" value="F:3'-5' DNA helicase activity"/>
    <property type="evidence" value="ECO:0007669"/>
    <property type="project" value="UniProtKB-EC"/>
</dbReference>
<dbReference type="PROSITE" id="PS51194">
    <property type="entry name" value="HELICASE_CTER"/>
    <property type="match status" value="1"/>
</dbReference>
<evidence type="ECO:0000259" key="9">
    <source>
        <dbReference type="PROSITE" id="PS51192"/>
    </source>
</evidence>
<dbReference type="GO" id="GO:0000724">
    <property type="term" value="P:double-strand break repair via homologous recombination"/>
    <property type="evidence" value="ECO:0007669"/>
    <property type="project" value="TreeGrafter"/>
</dbReference>
<dbReference type="InterPro" id="IPR027417">
    <property type="entry name" value="P-loop_NTPase"/>
</dbReference>
<keyword evidence="12" id="KW-1185">Reference proteome</keyword>
<dbReference type="Gene3D" id="3.40.50.300">
    <property type="entry name" value="P-loop containing nucleotide triphosphate hydrolases"/>
    <property type="match status" value="2"/>
</dbReference>
<reference evidence="11" key="1">
    <citation type="submission" date="2022-12" db="EMBL/GenBank/DDBJ databases">
        <title>Draft genome assemblies for two species of Escallonia (Escalloniales).</title>
        <authorList>
            <person name="Chanderbali A."/>
            <person name="Dervinis C."/>
            <person name="Anghel I."/>
            <person name="Soltis D."/>
            <person name="Soltis P."/>
            <person name="Zapata F."/>
        </authorList>
    </citation>
    <scope>NUCLEOTIDE SEQUENCE</scope>
    <source>
        <strain evidence="11">UCBG92.1500</strain>
        <tissue evidence="11">Leaf</tissue>
    </source>
</reference>
<dbReference type="GO" id="GO:0016787">
    <property type="term" value="F:hydrolase activity"/>
    <property type="evidence" value="ECO:0007669"/>
    <property type="project" value="UniProtKB-KW"/>
</dbReference>
<protein>
    <recommendedName>
        <fullName evidence="7">ATP-dependent DNA helicase</fullName>
        <ecNumber evidence="7">5.6.2.4</ecNumber>
    </recommendedName>
</protein>
<evidence type="ECO:0000256" key="6">
    <source>
        <dbReference type="ARBA" id="ARBA00034617"/>
    </source>
</evidence>
<dbReference type="SMART" id="SM00487">
    <property type="entry name" value="DEXDc"/>
    <property type="match status" value="1"/>
</dbReference>
<dbReference type="SUPFAM" id="SSF52540">
    <property type="entry name" value="P-loop containing nucleoside triphosphate hydrolases"/>
    <property type="match status" value="1"/>
</dbReference>
<dbReference type="CDD" id="cd17920">
    <property type="entry name" value="DEXHc_RecQ"/>
    <property type="match status" value="1"/>
</dbReference>
<comment type="caution">
    <text evidence="11">The sequence shown here is derived from an EMBL/GenBank/DDBJ whole genome shotgun (WGS) entry which is preliminary data.</text>
</comment>
<keyword evidence="2 7" id="KW-0547">Nucleotide-binding</keyword>
<sequence length="711" mass="79857">MKKSPLPVQNVCGTEKQVHGKEALVKLLRWHFGHSEFRGKQLEAIEAVLSGRDCFCLMPTGGGKSMCYQLPALAKNGIVLVENQVMALKEKGIGAEFLSSTQTSQVRDKIHEDLESGKPFLRLLYVTPELIATPGFMSKLTKIHARGLLKLIAIDEAHCISSWGHDFRPSYRKLSALRNHFANIPILALTATAVPKVQKDVIESLCLHNPLVLISSFNRPNIYYEVRYKDLLDNPYIDLCNLLKSSGDVCAIVYCLERTTCNEVAAHLSENGISCAAYHAGLNNKLRSSVLDDWISSKTQVVVATVAFGYGIDRKDVRIVCHFNIPKSMEAFYQESGRAGRDQLPSRSVLYYGMDDRKKMEFILSKAESNKLQSSSLKDGSKKSLADFDLVVKYCECLHCRRKKILESFGEQVPVSLCNKSCDTCKHPDLVAKYLEELRIACTFRHRNGSSRIYISGSSNLIDQEHISEFWNRDDEASGSEEDISDADDGIDAVKNLVRSSLPLKSRLNDKIELLQRAEENFYQNKNPDKVNFSLPGQPIDKKAISEILRETSKQRLLNAVKQSEQRLSDLRLDFETSACFLENECYKRYGKAGKSFYLSQVASTVRWLSTANSLVIANRLCTLSNSTSLNISPEEKSSPASPSCDPVSTEIRSDENHASVRPETPSIAVQTTTQVTELPQIPSFSEFINRRNAHSPNNVQKNREKRLRFH</sequence>
<dbReference type="Pfam" id="PF16124">
    <property type="entry name" value="RecQ_Zn_bind"/>
    <property type="match status" value="1"/>
</dbReference>
<dbReference type="AlphaFoldDB" id="A0AA88RJA1"/>